<dbReference type="AlphaFoldDB" id="A0A4P8IG64"/>
<gene>
    <name evidence="1" type="ORF">AR1Y2_1459</name>
</gene>
<evidence type="ECO:0000313" key="1">
    <source>
        <dbReference type="EMBL" id="QCP34913.1"/>
    </source>
</evidence>
<keyword evidence="2" id="KW-1185">Reference proteome</keyword>
<organism evidence="1 2">
    <name type="scientific">Anaerostipes rhamnosivorans</name>
    <dbReference type="NCBI Taxonomy" id="1229621"/>
    <lineage>
        <taxon>Bacteria</taxon>
        <taxon>Bacillati</taxon>
        <taxon>Bacillota</taxon>
        <taxon>Clostridia</taxon>
        <taxon>Lachnospirales</taxon>
        <taxon>Lachnospiraceae</taxon>
        <taxon>Anaerostipes</taxon>
    </lineage>
</organism>
<dbReference type="EMBL" id="CP040058">
    <property type="protein sequence ID" value="QCP34913.1"/>
    <property type="molecule type" value="Genomic_DNA"/>
</dbReference>
<reference evidence="1 2" key="1">
    <citation type="submission" date="2019-05" db="EMBL/GenBank/DDBJ databases">
        <title>Complete genome sequencing of Anaerostipes rhamnosivorans.</title>
        <authorList>
            <person name="Bui T.P.N."/>
            <person name="de Vos W.M."/>
        </authorList>
    </citation>
    <scope>NUCLEOTIDE SEQUENCE [LARGE SCALE GENOMIC DNA]</scope>
    <source>
        <strain evidence="1 2">1y2</strain>
    </source>
</reference>
<accession>A0A4P8IG64</accession>
<protein>
    <submittedName>
        <fullName evidence="1">Uncharacterized protein</fullName>
    </submittedName>
</protein>
<proteinExistence type="predicted"/>
<dbReference type="KEGG" id="arf:AR1Y2_1459"/>
<evidence type="ECO:0000313" key="2">
    <source>
        <dbReference type="Proteomes" id="UP000298653"/>
    </source>
</evidence>
<sequence>MTKLLGFGVVALIAVGLVFNTAGVKTLLLNLFKKIIG</sequence>
<dbReference type="Proteomes" id="UP000298653">
    <property type="component" value="Chromosome"/>
</dbReference>
<name>A0A4P8IG64_9FIRM</name>